<dbReference type="GO" id="GO:0008270">
    <property type="term" value="F:zinc ion binding"/>
    <property type="evidence" value="ECO:0007669"/>
    <property type="project" value="UniProtKB-KW"/>
</dbReference>
<feature type="zinc finger region" description="C3H1-type" evidence="5">
    <location>
        <begin position="86"/>
        <end position="114"/>
    </location>
</feature>
<dbReference type="GO" id="GO:0003729">
    <property type="term" value="F:mRNA binding"/>
    <property type="evidence" value="ECO:0007669"/>
    <property type="project" value="InterPro"/>
</dbReference>
<dbReference type="SUPFAM" id="SSF90229">
    <property type="entry name" value="CCCH zinc finger"/>
    <property type="match status" value="2"/>
</dbReference>
<sequence>MNFYSENNTSSKALSSPQSEASTNCSISPVKAASGKKNKSAEKNFLLKFKTELCKNWESGMCEFGDRCVFAHGETELRDRNDSGKACKVKECKQYIEYGYCISGSQCPYVHKMLSQDTASSSPSGSNQSSRKNSEEGCKSKLPIFIELEGRPFSV</sequence>
<accession>A0AAU9IJA6</accession>
<dbReference type="PANTHER" id="PTHR12547:SF18">
    <property type="entry name" value="PROTEIN TIS11"/>
    <property type="match status" value="1"/>
</dbReference>
<dbReference type="Pfam" id="PF00642">
    <property type="entry name" value="zf-CCCH"/>
    <property type="match status" value="1"/>
</dbReference>
<feature type="region of interest" description="Disordered" evidence="6">
    <location>
        <begin position="1"/>
        <end position="38"/>
    </location>
</feature>
<protein>
    <recommendedName>
        <fullName evidence="7">C3H1-type domain-containing protein</fullName>
    </recommendedName>
</protein>
<evidence type="ECO:0000313" key="8">
    <source>
        <dbReference type="EMBL" id="CAG9314900.1"/>
    </source>
</evidence>
<dbReference type="InterPro" id="IPR045877">
    <property type="entry name" value="ZFP36-like"/>
</dbReference>
<feature type="compositionally biased region" description="Low complexity" evidence="6">
    <location>
        <begin position="120"/>
        <end position="131"/>
    </location>
</feature>
<dbReference type="PANTHER" id="PTHR12547">
    <property type="entry name" value="CCCH ZINC FINGER/TIS11-RELATED"/>
    <property type="match status" value="1"/>
</dbReference>
<evidence type="ECO:0000256" key="4">
    <source>
        <dbReference type="ARBA" id="ARBA00022833"/>
    </source>
</evidence>
<dbReference type="PROSITE" id="PS50103">
    <property type="entry name" value="ZF_C3H1"/>
    <property type="match status" value="2"/>
</dbReference>
<dbReference type="Pfam" id="PF14608">
    <property type="entry name" value="zf-CCCH_2"/>
    <property type="match status" value="1"/>
</dbReference>
<evidence type="ECO:0000256" key="2">
    <source>
        <dbReference type="ARBA" id="ARBA00022737"/>
    </source>
</evidence>
<evidence type="ECO:0000256" key="3">
    <source>
        <dbReference type="ARBA" id="ARBA00022771"/>
    </source>
</evidence>
<keyword evidence="9" id="KW-1185">Reference proteome</keyword>
<dbReference type="EMBL" id="CAJZBQ010000013">
    <property type="protein sequence ID" value="CAG9314900.1"/>
    <property type="molecule type" value="Genomic_DNA"/>
</dbReference>
<feature type="compositionally biased region" description="Polar residues" evidence="6">
    <location>
        <begin position="1"/>
        <end position="27"/>
    </location>
</feature>
<evidence type="ECO:0000256" key="1">
    <source>
        <dbReference type="ARBA" id="ARBA00022723"/>
    </source>
</evidence>
<evidence type="ECO:0000259" key="7">
    <source>
        <dbReference type="PROSITE" id="PS50103"/>
    </source>
</evidence>
<comment type="caution">
    <text evidence="8">The sequence shown here is derived from an EMBL/GenBank/DDBJ whole genome shotgun (WGS) entry which is preliminary data.</text>
</comment>
<feature type="region of interest" description="Disordered" evidence="6">
    <location>
        <begin position="116"/>
        <end position="138"/>
    </location>
</feature>
<dbReference type="GO" id="GO:0010468">
    <property type="term" value="P:regulation of gene expression"/>
    <property type="evidence" value="ECO:0007669"/>
    <property type="project" value="UniProtKB-ARBA"/>
</dbReference>
<organism evidence="8 9">
    <name type="scientific">Blepharisma stoltei</name>
    <dbReference type="NCBI Taxonomy" id="1481888"/>
    <lineage>
        <taxon>Eukaryota</taxon>
        <taxon>Sar</taxon>
        <taxon>Alveolata</taxon>
        <taxon>Ciliophora</taxon>
        <taxon>Postciliodesmatophora</taxon>
        <taxon>Heterotrichea</taxon>
        <taxon>Heterotrichida</taxon>
        <taxon>Blepharismidae</taxon>
        <taxon>Blepharisma</taxon>
    </lineage>
</organism>
<keyword evidence="4 5" id="KW-0862">Zinc</keyword>
<feature type="domain" description="C3H1-type" evidence="7">
    <location>
        <begin position="48"/>
        <end position="75"/>
    </location>
</feature>
<keyword evidence="2" id="KW-0677">Repeat</keyword>
<dbReference type="FunFam" id="4.10.1000.10:FF:000003">
    <property type="entry name" value="Zinc finger CCCH domain-containing protein"/>
    <property type="match status" value="1"/>
</dbReference>
<dbReference type="InterPro" id="IPR036855">
    <property type="entry name" value="Znf_CCCH_sf"/>
</dbReference>
<name>A0AAU9IJA6_9CILI</name>
<evidence type="ECO:0000256" key="5">
    <source>
        <dbReference type="PROSITE-ProRule" id="PRU00723"/>
    </source>
</evidence>
<dbReference type="Gene3D" id="4.10.1000.10">
    <property type="entry name" value="Zinc finger, CCCH-type"/>
    <property type="match status" value="1"/>
</dbReference>
<dbReference type="Proteomes" id="UP001162131">
    <property type="component" value="Unassembled WGS sequence"/>
</dbReference>
<keyword evidence="3 5" id="KW-0863">Zinc-finger</keyword>
<evidence type="ECO:0000256" key="6">
    <source>
        <dbReference type="SAM" id="MobiDB-lite"/>
    </source>
</evidence>
<reference evidence="8" key="1">
    <citation type="submission" date="2021-09" db="EMBL/GenBank/DDBJ databases">
        <authorList>
            <consortium name="AG Swart"/>
            <person name="Singh M."/>
            <person name="Singh A."/>
            <person name="Seah K."/>
            <person name="Emmerich C."/>
        </authorList>
    </citation>
    <scope>NUCLEOTIDE SEQUENCE</scope>
    <source>
        <strain evidence="8">ATCC30299</strain>
    </source>
</reference>
<evidence type="ECO:0000313" key="9">
    <source>
        <dbReference type="Proteomes" id="UP001162131"/>
    </source>
</evidence>
<gene>
    <name evidence="8" type="ORF">BSTOLATCC_MIC12683</name>
</gene>
<proteinExistence type="predicted"/>
<dbReference type="SMART" id="SM00356">
    <property type="entry name" value="ZnF_C3H1"/>
    <property type="match status" value="2"/>
</dbReference>
<feature type="zinc finger region" description="C3H1-type" evidence="5">
    <location>
        <begin position="48"/>
        <end position="75"/>
    </location>
</feature>
<dbReference type="Gene3D" id="6.10.250.3220">
    <property type="match status" value="1"/>
</dbReference>
<dbReference type="InterPro" id="IPR000571">
    <property type="entry name" value="Znf_CCCH"/>
</dbReference>
<dbReference type="GO" id="GO:0051252">
    <property type="term" value="P:regulation of RNA metabolic process"/>
    <property type="evidence" value="ECO:0007669"/>
    <property type="project" value="UniProtKB-ARBA"/>
</dbReference>
<feature type="domain" description="C3H1-type" evidence="7">
    <location>
        <begin position="86"/>
        <end position="114"/>
    </location>
</feature>
<keyword evidence="1 5" id="KW-0479">Metal-binding</keyword>
<dbReference type="AlphaFoldDB" id="A0AAU9IJA6"/>